<accession>A0ABS1U6W7</accession>
<dbReference type="InterPro" id="IPR012341">
    <property type="entry name" value="6hp_glycosidase-like_sf"/>
</dbReference>
<dbReference type="InterPro" id="IPR011613">
    <property type="entry name" value="GH15-like"/>
</dbReference>
<dbReference type="Pfam" id="PF00723">
    <property type="entry name" value="Glyco_hydro_15"/>
    <property type="match status" value="1"/>
</dbReference>
<protein>
    <submittedName>
        <fullName evidence="3">Glycoside hydrolase family 15 protein</fullName>
    </submittedName>
</protein>
<dbReference type="Pfam" id="PF19291">
    <property type="entry name" value="TREH_N"/>
    <property type="match status" value="1"/>
</dbReference>
<evidence type="ECO:0000259" key="1">
    <source>
        <dbReference type="Pfam" id="PF00723"/>
    </source>
</evidence>
<organism evidence="3 4">
    <name type="scientific">Belnapia arida</name>
    <dbReference type="NCBI Taxonomy" id="2804533"/>
    <lineage>
        <taxon>Bacteria</taxon>
        <taxon>Pseudomonadati</taxon>
        <taxon>Pseudomonadota</taxon>
        <taxon>Alphaproteobacteria</taxon>
        <taxon>Acetobacterales</taxon>
        <taxon>Roseomonadaceae</taxon>
        <taxon>Belnapia</taxon>
    </lineage>
</organism>
<dbReference type="InterPro" id="IPR045582">
    <property type="entry name" value="Trehalase-like_N"/>
</dbReference>
<sequence>MSKPIEDYALIGDGETAALVARDGSIDWLCWPRFDDDACFAALLGGPEHGRWRLAPRDSAPRITRRYQGDTLVLETEFETATGTVRLTDFMPAEPEGGTALVRILTGLRGEVEMECDLRLRFDYGSVPCWLTPRPDGMHAVAGPDQIILRSPAPLETAEGTTHGSFTLAAGETIPFVLRYARSYDPEPGPLDAEAALDRTLAYWQGWIGQFDKPTEWPEAVRRSLLTLKALSHPRTGGLIAAPTLGLPEKPGGGMNWDYRYCWVRDSTFTCCALLNAGFRDEAREWLQWLLRAIGGTPEKMRIMYRVDGSRRLEEWQAPWLPGYEGSRPVRIGNAAASQIQLDVFGEILDTVHLARRSGIDGSEHGRRIGRTLIEFVERIWRQPDQGLWESRGEPQHHVYSKAMCWVAVDRFLKVHADDGLEPEALTRLAALRDEIHAEVCRRGYDPELGHFVQYYGARALDASLLMLPLMGFLPVEDPRIAGTIAAIERHLLDGGIVHRYADRADDQEGAFIACSCWLADCMAMQGRHEEARMLFLHVLALRNDVGLLAEEYHLPSRRLIGNFPQALSHIALVNTGLGLCGPVVRRAGG</sequence>
<proteinExistence type="predicted"/>
<dbReference type="InterPro" id="IPR008928">
    <property type="entry name" value="6-hairpin_glycosidase_sf"/>
</dbReference>
<evidence type="ECO:0000313" key="3">
    <source>
        <dbReference type="EMBL" id="MBL6080412.1"/>
    </source>
</evidence>
<dbReference type="SUPFAM" id="SSF48208">
    <property type="entry name" value="Six-hairpin glycosidases"/>
    <property type="match status" value="1"/>
</dbReference>
<dbReference type="GO" id="GO:0016787">
    <property type="term" value="F:hydrolase activity"/>
    <property type="evidence" value="ECO:0007669"/>
    <property type="project" value="UniProtKB-KW"/>
</dbReference>
<dbReference type="Proteomes" id="UP000660885">
    <property type="component" value="Unassembled WGS sequence"/>
</dbReference>
<dbReference type="RefSeq" id="WP_202833642.1">
    <property type="nucleotide sequence ID" value="NZ_JAETWB010000013.1"/>
</dbReference>
<name>A0ABS1U6W7_9PROT</name>
<dbReference type="PANTHER" id="PTHR31616">
    <property type="entry name" value="TREHALASE"/>
    <property type="match status" value="1"/>
</dbReference>
<evidence type="ECO:0000313" key="4">
    <source>
        <dbReference type="Proteomes" id="UP000660885"/>
    </source>
</evidence>
<gene>
    <name evidence="3" type="ORF">JMJ56_20555</name>
</gene>
<feature type="domain" description="Trehalase-like N-terminal" evidence="2">
    <location>
        <begin position="2"/>
        <end position="152"/>
    </location>
</feature>
<dbReference type="EMBL" id="JAETWB010000013">
    <property type="protein sequence ID" value="MBL6080412.1"/>
    <property type="molecule type" value="Genomic_DNA"/>
</dbReference>
<evidence type="ECO:0000259" key="2">
    <source>
        <dbReference type="Pfam" id="PF19291"/>
    </source>
</evidence>
<dbReference type="PANTHER" id="PTHR31616:SF0">
    <property type="entry name" value="GLUCAN 1,4-ALPHA-GLUCOSIDASE"/>
    <property type="match status" value="1"/>
</dbReference>
<dbReference type="Gene3D" id="1.50.10.10">
    <property type="match status" value="1"/>
</dbReference>
<comment type="caution">
    <text evidence="3">The sequence shown here is derived from an EMBL/GenBank/DDBJ whole genome shotgun (WGS) entry which is preliminary data.</text>
</comment>
<keyword evidence="4" id="KW-1185">Reference proteome</keyword>
<reference evidence="3 4" key="1">
    <citation type="submission" date="2021-01" db="EMBL/GenBank/DDBJ databases">
        <title>Belnapia mucosa sp. nov. and Belnapia arida sp. nov., isolated from the Tabernas Desert (Almeria, Spain).</title>
        <authorList>
            <person name="Molina-Menor E."/>
            <person name="Vidal-Verdu A."/>
            <person name="Calonge A."/>
            <person name="Satari L."/>
            <person name="Pereto J."/>
            <person name="Porcar M."/>
        </authorList>
    </citation>
    <scope>NUCLEOTIDE SEQUENCE [LARGE SCALE GENOMIC DNA]</scope>
    <source>
        <strain evidence="3 4">T18</strain>
    </source>
</reference>
<keyword evidence="3" id="KW-0378">Hydrolase</keyword>
<feature type="domain" description="GH15-like" evidence="1">
    <location>
        <begin position="220"/>
        <end position="577"/>
    </location>
</feature>